<name>A0ABR1WBH6_9PEZI</name>
<evidence type="ECO:0000256" key="1">
    <source>
        <dbReference type="SAM" id="Phobius"/>
    </source>
</evidence>
<gene>
    <name evidence="2" type="ORF">PG997_008195</name>
</gene>
<dbReference type="EMBL" id="JAQQWN010000006">
    <property type="protein sequence ID" value="KAK8080377.1"/>
    <property type="molecule type" value="Genomic_DNA"/>
</dbReference>
<protein>
    <submittedName>
        <fullName evidence="2">Uncharacterized protein</fullName>
    </submittedName>
</protein>
<reference evidence="2 3" key="1">
    <citation type="submission" date="2023-01" db="EMBL/GenBank/DDBJ databases">
        <title>Analysis of 21 Apiospora genomes using comparative genomics revels a genus with tremendous synthesis potential of carbohydrate active enzymes and secondary metabolites.</title>
        <authorList>
            <person name="Sorensen T."/>
        </authorList>
    </citation>
    <scope>NUCLEOTIDE SEQUENCE [LARGE SCALE GENOMIC DNA]</scope>
    <source>
        <strain evidence="2 3">CBS 114990</strain>
    </source>
</reference>
<feature type="transmembrane region" description="Helical" evidence="1">
    <location>
        <begin position="100"/>
        <end position="117"/>
    </location>
</feature>
<dbReference type="RefSeq" id="XP_066667852.1">
    <property type="nucleotide sequence ID" value="XM_066812510.1"/>
</dbReference>
<keyword evidence="1" id="KW-0472">Membrane</keyword>
<keyword evidence="3" id="KW-1185">Reference proteome</keyword>
<dbReference type="GeneID" id="92045570"/>
<accession>A0ABR1WBH6</accession>
<proteinExistence type="predicted"/>
<feature type="transmembrane region" description="Helical" evidence="1">
    <location>
        <begin position="52"/>
        <end position="69"/>
    </location>
</feature>
<feature type="transmembrane region" description="Helical" evidence="1">
    <location>
        <begin position="129"/>
        <end position="150"/>
    </location>
</feature>
<feature type="transmembrane region" description="Helical" evidence="1">
    <location>
        <begin position="27"/>
        <end position="45"/>
    </location>
</feature>
<comment type="caution">
    <text evidence="2">The sequence shown here is derived from an EMBL/GenBank/DDBJ whole genome shotgun (WGS) entry which is preliminary data.</text>
</comment>
<organism evidence="2 3">
    <name type="scientific">Apiospora hydei</name>
    <dbReference type="NCBI Taxonomy" id="1337664"/>
    <lineage>
        <taxon>Eukaryota</taxon>
        <taxon>Fungi</taxon>
        <taxon>Dikarya</taxon>
        <taxon>Ascomycota</taxon>
        <taxon>Pezizomycotina</taxon>
        <taxon>Sordariomycetes</taxon>
        <taxon>Xylariomycetidae</taxon>
        <taxon>Amphisphaeriales</taxon>
        <taxon>Apiosporaceae</taxon>
        <taxon>Apiospora</taxon>
    </lineage>
</organism>
<sequence>MNSASVAPPVDGDSNASRKSIFDDFDLILGLRLLSIGLLIASTVLHFNGDEYTTVLNILAAIILVPQVWQLKQKHDGAAAGAVDEGRPTAYQRLGPLNDAWLGAFLFMITVWAKTLPESWRNIQFMYNFRVFFVLNLIVVTHPKLTWLYAPVL</sequence>
<keyword evidence="1" id="KW-0812">Transmembrane</keyword>
<dbReference type="Proteomes" id="UP001433268">
    <property type="component" value="Unassembled WGS sequence"/>
</dbReference>
<keyword evidence="1" id="KW-1133">Transmembrane helix</keyword>
<evidence type="ECO:0000313" key="2">
    <source>
        <dbReference type="EMBL" id="KAK8080377.1"/>
    </source>
</evidence>
<evidence type="ECO:0000313" key="3">
    <source>
        <dbReference type="Proteomes" id="UP001433268"/>
    </source>
</evidence>